<name>A0A7C4H3H1_THEPE</name>
<comment type="pathway">
    <text evidence="1">Amino-acid biosynthesis.</text>
</comment>
<dbReference type="Gene3D" id="3.30.70.920">
    <property type="match status" value="1"/>
</dbReference>
<gene>
    <name evidence="3" type="ORF">ENU21_00745</name>
</gene>
<reference evidence="3" key="1">
    <citation type="journal article" date="2020" name="mSystems">
        <title>Genome- and Community-Level Interaction Insights into Carbon Utilization and Element Cycling Functions of Hydrothermarchaeota in Hydrothermal Sediment.</title>
        <authorList>
            <person name="Zhou Z."/>
            <person name="Liu Y."/>
            <person name="Xu W."/>
            <person name="Pan J."/>
            <person name="Luo Z.H."/>
            <person name="Li M."/>
        </authorList>
    </citation>
    <scope>NUCLEOTIDE SEQUENCE</scope>
    <source>
        <strain evidence="3">SpSt-649</strain>
    </source>
</reference>
<evidence type="ECO:0000313" key="3">
    <source>
        <dbReference type="EMBL" id="HGM46265.1"/>
    </source>
</evidence>
<dbReference type="Pfam" id="PF01037">
    <property type="entry name" value="AsnC_trans_reg"/>
    <property type="match status" value="1"/>
</dbReference>
<protein>
    <submittedName>
        <fullName evidence="3">Lrp/AsnC family transcriptional regulator</fullName>
    </submittedName>
</protein>
<sequence>MVKIAYVLINCDIGKESKVLEELRRTPGVAEAHMLYGVYDIIVKVTGESDLEIRETVTNHIRRISGVRRTLTMPVID</sequence>
<proteinExistence type="predicted"/>
<evidence type="ECO:0000259" key="2">
    <source>
        <dbReference type="Pfam" id="PF01037"/>
    </source>
</evidence>
<accession>A0A7C4H3H1</accession>
<dbReference type="EMBL" id="DTBQ01000022">
    <property type="protein sequence ID" value="HGM46265.1"/>
    <property type="molecule type" value="Genomic_DNA"/>
</dbReference>
<feature type="domain" description="Transcription regulator AsnC/Lrp ligand binding" evidence="2">
    <location>
        <begin position="7"/>
        <end position="76"/>
    </location>
</feature>
<dbReference type="SUPFAM" id="SSF54909">
    <property type="entry name" value="Dimeric alpha+beta barrel"/>
    <property type="match status" value="1"/>
</dbReference>
<organism evidence="3">
    <name type="scientific">Thermofilum pendens</name>
    <dbReference type="NCBI Taxonomy" id="2269"/>
    <lineage>
        <taxon>Archaea</taxon>
        <taxon>Thermoproteota</taxon>
        <taxon>Thermoprotei</taxon>
        <taxon>Thermofilales</taxon>
        <taxon>Thermofilaceae</taxon>
        <taxon>Thermofilum</taxon>
    </lineage>
</organism>
<evidence type="ECO:0000256" key="1">
    <source>
        <dbReference type="ARBA" id="ARBA00029440"/>
    </source>
</evidence>
<dbReference type="AlphaFoldDB" id="A0A7C4H3H1"/>
<dbReference type="InterPro" id="IPR019887">
    <property type="entry name" value="Tscrpt_reg_AsnC/Lrp_C"/>
</dbReference>
<comment type="caution">
    <text evidence="3">The sequence shown here is derived from an EMBL/GenBank/DDBJ whole genome shotgun (WGS) entry which is preliminary data.</text>
</comment>
<dbReference type="InterPro" id="IPR011008">
    <property type="entry name" value="Dimeric_a/b-barrel"/>
</dbReference>